<accession>A0A9X0WC29</accession>
<keyword evidence="2" id="KW-1185">Reference proteome</keyword>
<name>A0A9X0WC29_9GAMM</name>
<dbReference type="EMBL" id="NRRY01000044">
    <property type="protein sequence ID" value="MBK1620636.1"/>
    <property type="molecule type" value="Genomic_DNA"/>
</dbReference>
<sequence>MYPLTRWSYEQLSARLDHLAAHQLYPELVVVSCQVIEQVIRRHLAREINLQRLIWVTGESGGWRPLTTPAERDQALRSLQGPEAWKPVWRKQLHEHRRLPPLDQAFNQAVGSNAWNILMRNAKLPLLPCQSAKDAPLRFGLRHCRHKLVHGMQSPPQRELELLAP</sequence>
<dbReference type="Proteomes" id="UP001138768">
    <property type="component" value="Unassembled WGS sequence"/>
</dbReference>
<reference evidence="1 2" key="1">
    <citation type="journal article" date="2020" name="Microorganisms">
        <title>Osmotic Adaptation and Compatible Solute Biosynthesis of Phototrophic Bacteria as Revealed from Genome Analyses.</title>
        <authorList>
            <person name="Imhoff J.F."/>
            <person name="Rahn T."/>
            <person name="Kunzel S."/>
            <person name="Keller A."/>
            <person name="Neulinger S.C."/>
        </authorList>
    </citation>
    <scope>NUCLEOTIDE SEQUENCE [LARGE SCALE GENOMIC DNA]</scope>
    <source>
        <strain evidence="1 2">DSM 25653</strain>
    </source>
</reference>
<evidence type="ECO:0000313" key="1">
    <source>
        <dbReference type="EMBL" id="MBK1620636.1"/>
    </source>
</evidence>
<gene>
    <name evidence="1" type="ORF">CKO42_19825</name>
</gene>
<dbReference type="AlphaFoldDB" id="A0A9X0WC29"/>
<protein>
    <submittedName>
        <fullName evidence="1">Uncharacterized protein</fullName>
    </submittedName>
</protein>
<comment type="caution">
    <text evidence="1">The sequence shown here is derived from an EMBL/GenBank/DDBJ whole genome shotgun (WGS) entry which is preliminary data.</text>
</comment>
<organism evidence="1 2">
    <name type="scientific">Lamprobacter modestohalophilus</name>
    <dbReference type="NCBI Taxonomy" id="1064514"/>
    <lineage>
        <taxon>Bacteria</taxon>
        <taxon>Pseudomonadati</taxon>
        <taxon>Pseudomonadota</taxon>
        <taxon>Gammaproteobacteria</taxon>
        <taxon>Chromatiales</taxon>
        <taxon>Chromatiaceae</taxon>
        <taxon>Lamprobacter</taxon>
    </lineage>
</organism>
<dbReference type="RefSeq" id="WP_200247825.1">
    <property type="nucleotide sequence ID" value="NZ_NRRY01000044.1"/>
</dbReference>
<evidence type="ECO:0000313" key="2">
    <source>
        <dbReference type="Proteomes" id="UP001138768"/>
    </source>
</evidence>
<proteinExistence type="predicted"/>